<reference evidence="2 3" key="1">
    <citation type="journal article" date="2020" name="Sci. Rep.">
        <title>A novel cyanobacterial geosmin producer, revising GeoA distribution and dispersion patterns in Bacteria.</title>
        <authorList>
            <person name="Churro C."/>
            <person name="Semedo-Aguiar A.P."/>
            <person name="Silva A.D."/>
            <person name="Pereira-Leal J.B."/>
            <person name="Leite R.B."/>
        </authorList>
    </citation>
    <scope>NUCLEOTIDE SEQUENCE [LARGE SCALE GENOMIC DNA]</scope>
    <source>
        <strain evidence="2 3">IPMA8</strain>
    </source>
</reference>
<dbReference type="CDD" id="cd02440">
    <property type="entry name" value="AdoMet_MTases"/>
    <property type="match status" value="1"/>
</dbReference>
<comment type="caution">
    <text evidence="2">The sequence shown here is derived from an EMBL/GenBank/DDBJ whole genome shotgun (WGS) entry which is preliminary data.</text>
</comment>
<dbReference type="Pfam" id="PF08241">
    <property type="entry name" value="Methyltransf_11"/>
    <property type="match status" value="1"/>
</dbReference>
<sequence length="228" mass="26011">MLKSNCTIRNKPVMFDDFATEYDFAATLQNQNDFFTKNLSTSKGAALDIGCGSGILAFELAQYYDRVVAVDFSEKMLAIARQKRSAPNIEYIQMDASQLTLERKFDLIVSATTFHHLPNLPAALSVIKQLLNRHGKIVFLDNISEIERPATIGYIVGAARDFLPDCSTYGFRTASRLLRFRLSPSWLKHLASDRYLSERQFKKIYSRCFPGCYFVKLGCFMGVIWEHF</sequence>
<dbReference type="PANTHER" id="PTHR43861">
    <property type="entry name" value="TRANS-ACONITATE 2-METHYLTRANSFERASE-RELATED"/>
    <property type="match status" value="1"/>
</dbReference>
<name>A0ABX2CXI8_9CYAN</name>
<evidence type="ECO:0000313" key="2">
    <source>
        <dbReference type="EMBL" id="NQE35095.1"/>
    </source>
</evidence>
<gene>
    <name evidence="2" type="ORF">E5S67_02825</name>
</gene>
<dbReference type="RefSeq" id="WP_172188212.1">
    <property type="nucleotide sequence ID" value="NZ_CAWPPK010000260.1"/>
</dbReference>
<evidence type="ECO:0000259" key="1">
    <source>
        <dbReference type="Pfam" id="PF08241"/>
    </source>
</evidence>
<feature type="domain" description="Methyltransferase type 11" evidence="1">
    <location>
        <begin position="47"/>
        <end position="139"/>
    </location>
</feature>
<dbReference type="InterPro" id="IPR029063">
    <property type="entry name" value="SAM-dependent_MTases_sf"/>
</dbReference>
<dbReference type="Proteomes" id="UP000702425">
    <property type="component" value="Unassembled WGS sequence"/>
</dbReference>
<accession>A0ABX2CXI8</accession>
<protein>
    <recommendedName>
        <fullName evidence="1">Methyltransferase type 11 domain-containing protein</fullName>
    </recommendedName>
</protein>
<dbReference type="Gene3D" id="3.40.50.150">
    <property type="entry name" value="Vaccinia Virus protein VP39"/>
    <property type="match status" value="1"/>
</dbReference>
<dbReference type="SUPFAM" id="SSF53335">
    <property type="entry name" value="S-adenosyl-L-methionine-dependent methyltransferases"/>
    <property type="match status" value="1"/>
</dbReference>
<keyword evidence="3" id="KW-1185">Reference proteome</keyword>
<proteinExistence type="predicted"/>
<evidence type="ECO:0000313" key="3">
    <source>
        <dbReference type="Proteomes" id="UP000702425"/>
    </source>
</evidence>
<dbReference type="InterPro" id="IPR013216">
    <property type="entry name" value="Methyltransf_11"/>
</dbReference>
<organism evidence="2 3">
    <name type="scientific">Microcoleus asticus IPMA8</name>
    <dbReference type="NCBI Taxonomy" id="2563858"/>
    <lineage>
        <taxon>Bacteria</taxon>
        <taxon>Bacillati</taxon>
        <taxon>Cyanobacteriota</taxon>
        <taxon>Cyanophyceae</taxon>
        <taxon>Oscillatoriophycideae</taxon>
        <taxon>Oscillatoriales</taxon>
        <taxon>Microcoleaceae</taxon>
        <taxon>Microcoleus</taxon>
        <taxon>Microcoleus asticus</taxon>
    </lineage>
</organism>
<dbReference type="EMBL" id="SRRZ01000047">
    <property type="protein sequence ID" value="NQE35095.1"/>
    <property type="molecule type" value="Genomic_DNA"/>
</dbReference>